<dbReference type="PANTHER" id="PTHR47339">
    <property type="entry name" value="CELL DIVISION CONTROL PROTEIN 24"/>
    <property type="match status" value="1"/>
</dbReference>
<dbReference type="PANTHER" id="PTHR47339:SF1">
    <property type="entry name" value="CELL DIVISION CONTROL PROTEIN 24"/>
    <property type="match status" value="1"/>
</dbReference>
<evidence type="ECO:0000259" key="2">
    <source>
        <dbReference type="PROSITE" id="PS50010"/>
    </source>
</evidence>
<feature type="compositionally biased region" description="Polar residues" evidence="1">
    <location>
        <begin position="72"/>
        <end position="107"/>
    </location>
</feature>
<name>A0ABR3P3G0_9PEZI</name>
<feature type="compositionally biased region" description="Polar residues" evidence="1">
    <location>
        <begin position="728"/>
        <end position="743"/>
    </location>
</feature>
<feature type="compositionally biased region" description="Polar residues" evidence="1">
    <location>
        <begin position="911"/>
        <end position="927"/>
    </location>
</feature>
<feature type="region of interest" description="Disordered" evidence="1">
    <location>
        <begin position="650"/>
        <end position="785"/>
    </location>
</feature>
<dbReference type="SUPFAM" id="SSF54277">
    <property type="entry name" value="CAD &amp; PB1 domains"/>
    <property type="match status" value="1"/>
</dbReference>
<dbReference type="GeneID" id="95978480"/>
<dbReference type="Pfam" id="PF00621">
    <property type="entry name" value="RhoGEF"/>
    <property type="match status" value="1"/>
</dbReference>
<feature type="compositionally biased region" description="Low complexity" evidence="1">
    <location>
        <begin position="19"/>
        <end position="45"/>
    </location>
</feature>
<dbReference type="Pfam" id="PF00564">
    <property type="entry name" value="PB1"/>
    <property type="match status" value="1"/>
</dbReference>
<dbReference type="InterPro" id="IPR053793">
    <property type="entry name" value="PB1-like"/>
</dbReference>
<organism evidence="4 5">
    <name type="scientific">Neodothiora populina</name>
    <dbReference type="NCBI Taxonomy" id="2781224"/>
    <lineage>
        <taxon>Eukaryota</taxon>
        <taxon>Fungi</taxon>
        <taxon>Dikarya</taxon>
        <taxon>Ascomycota</taxon>
        <taxon>Pezizomycotina</taxon>
        <taxon>Dothideomycetes</taxon>
        <taxon>Dothideomycetidae</taxon>
        <taxon>Dothideales</taxon>
        <taxon>Dothioraceae</taxon>
        <taxon>Neodothiora</taxon>
    </lineage>
</organism>
<evidence type="ECO:0000313" key="5">
    <source>
        <dbReference type="Proteomes" id="UP001562354"/>
    </source>
</evidence>
<dbReference type="Gene3D" id="1.20.900.10">
    <property type="entry name" value="Dbl homology (DH) domain"/>
    <property type="match status" value="1"/>
</dbReference>
<dbReference type="Pfam" id="PF15411">
    <property type="entry name" value="PH_10"/>
    <property type="match status" value="1"/>
</dbReference>
<keyword evidence="5" id="KW-1185">Reference proteome</keyword>
<reference evidence="4 5" key="1">
    <citation type="submission" date="2024-07" db="EMBL/GenBank/DDBJ databases">
        <title>Draft sequence of the Neodothiora populina.</title>
        <authorList>
            <person name="Drown D.D."/>
            <person name="Schuette U.S."/>
            <person name="Buechlein A.B."/>
            <person name="Rusch D.R."/>
            <person name="Winton L.W."/>
            <person name="Adams G.A."/>
        </authorList>
    </citation>
    <scope>NUCLEOTIDE SEQUENCE [LARGE SCALE GENOMIC DNA]</scope>
    <source>
        <strain evidence="4 5">CPC 39397</strain>
    </source>
</reference>
<dbReference type="CDD" id="cd13246">
    <property type="entry name" value="PH_Scd1"/>
    <property type="match status" value="1"/>
</dbReference>
<dbReference type="SUPFAM" id="SSF48065">
    <property type="entry name" value="DBL homology domain (DH-domain)"/>
    <property type="match status" value="1"/>
</dbReference>
<feature type="compositionally biased region" description="Low complexity" evidence="1">
    <location>
        <begin position="125"/>
        <end position="140"/>
    </location>
</feature>
<dbReference type="InterPro" id="IPR035899">
    <property type="entry name" value="DBL_dom_sf"/>
</dbReference>
<dbReference type="SMART" id="SM00325">
    <property type="entry name" value="RhoGEF"/>
    <property type="match status" value="1"/>
</dbReference>
<proteinExistence type="predicted"/>
<evidence type="ECO:0000259" key="3">
    <source>
        <dbReference type="PROSITE" id="PS51745"/>
    </source>
</evidence>
<gene>
    <name evidence="4" type="ORF">AAFC00_004780</name>
</gene>
<dbReference type="InterPro" id="IPR011993">
    <property type="entry name" value="PH-like_dom_sf"/>
</dbReference>
<feature type="region of interest" description="Disordered" evidence="1">
    <location>
        <begin position="839"/>
        <end position="942"/>
    </location>
</feature>
<feature type="compositionally biased region" description="Polar residues" evidence="1">
    <location>
        <begin position="839"/>
        <end position="849"/>
    </location>
</feature>
<dbReference type="InterPro" id="IPR000219">
    <property type="entry name" value="DH_dom"/>
</dbReference>
<accession>A0ABR3P3G0</accession>
<comment type="caution">
    <text evidence="4">The sequence shown here is derived from an EMBL/GenBank/DDBJ whole genome shotgun (WGS) entry which is preliminary data.</text>
</comment>
<dbReference type="InterPro" id="IPR053026">
    <property type="entry name" value="CDC42_GEF"/>
</dbReference>
<dbReference type="EMBL" id="JBFMKM010000016">
    <property type="protein sequence ID" value="KAL1297213.1"/>
    <property type="molecule type" value="Genomic_DNA"/>
</dbReference>
<dbReference type="InterPro" id="IPR001849">
    <property type="entry name" value="PH_domain"/>
</dbReference>
<feature type="domain" description="DH" evidence="2">
    <location>
        <begin position="311"/>
        <end position="491"/>
    </location>
</feature>
<dbReference type="Gene3D" id="3.10.20.90">
    <property type="entry name" value="Phosphatidylinositol 3-kinase Catalytic Subunit, Chain A, domain 1"/>
    <property type="match status" value="1"/>
</dbReference>
<evidence type="ECO:0000256" key="1">
    <source>
        <dbReference type="SAM" id="MobiDB-lite"/>
    </source>
</evidence>
<protein>
    <submittedName>
        <fullName evidence="4">Uncharacterized protein</fullName>
    </submittedName>
</protein>
<feature type="compositionally biased region" description="Polar residues" evidence="1">
    <location>
        <begin position="868"/>
        <end position="883"/>
    </location>
</feature>
<dbReference type="CDD" id="cd05992">
    <property type="entry name" value="PB1"/>
    <property type="match status" value="1"/>
</dbReference>
<dbReference type="SMART" id="SM00233">
    <property type="entry name" value="PH"/>
    <property type="match status" value="1"/>
</dbReference>
<dbReference type="InterPro" id="IPR033511">
    <property type="entry name" value="Cdc24/Scd1_PH_dom"/>
</dbReference>
<dbReference type="PROSITE" id="PS50010">
    <property type="entry name" value="DH_2"/>
    <property type="match status" value="1"/>
</dbReference>
<dbReference type="Proteomes" id="UP001562354">
    <property type="component" value="Unassembled WGS sequence"/>
</dbReference>
<sequence>MLTPGPGPDPDLDSDLEPGSDLGAGSGRATTADDTTTTTTTTTTTMQFASHGSMSRAYTTPHPQSHHAKMHTSASKPPSLVQSQAHTGSSYSIQSVPSSRDSDTTQGTTASTLFPPPLPTPTSTPGPSSSSAPSSSAGAPNNGAPIEPTKNVMNKVADKETSLFQICMTLRQRLSAVEGFDAFLHDQEQAADDDVDIVTLLWRTFRKGRPLVALYDTLRPDQPITADVSRYNPEKQGKALTSSFLRYCINELHFAVEDCFIIYDLYGDDTTGFVKVTKMVSRLLDLMVEKGLIEDSRPDEAGASAATKRSQRQHIVAELVNTERTYVQHLELLQAFKQLCESKGVITGDVSHRIFHNLDSLLNFQRRFLIRVEQTNSLAEEDQNWGKVFTTFSTSFSVYEPYIANQKLCEETVMKEFNKLKEAGGPIEMRQMVESPPTLYGFLMKPFQRLSKYPLLLNELFRKGDYDEERKEDLLLGKECATTILTRTNTAIENEDKLEAVEELKGRVEDWKGHRVDGFGSLLLFGTYTVLKSDSAPGKDQEREYHIYFFESILLCCKDIDRNKPKNKMSSRPLVDKKGKPKMQLKGRIFMQNVTDIIKASKSGTYTCQIFWKGDPGIENFTIRFASEETMGKWYTKLLEQKKLWDGVTSQGAPTAPTVASTTSTSAASIAHSHRPSGTSATEFTYMRDQPAIENPYRQTDDDEDDDADSVAHGVPFPAYSSEFPASRNGSNTSLRSRSTTGESGPPVGGAVTSRIQPPRFPSGSIGSQSLSLRTQSPGYMPSPSEKFAESYFSPVIDTPMSSRTSASSNMFPFPRQPIPANTYYEEGHGRYTAPVMSRTASRENTSAASIARGTGPRPSFPAGAGMHSSQQVPLARNRSASSPDIHAQLRALSAPRPPMPEGPMPSFSSVQYGSPRSQSNSPNLPSSMVGRSGPQSAKLARNPQSGMLEPAYASYEHAAAARADPRLTPLIQTRSNTPTQFHRIDTAVSPPPSSATTLSPSSDIASPSQLKVKVHATAAGQVLTLVVPLNISFQSLKDRIDAKLQRSTNISLTDRTNHQVKLKYLDEDDYVSIQSDEDVQTAFETWREQRGEGLGGMGEIELFCQ</sequence>
<evidence type="ECO:0000313" key="4">
    <source>
        <dbReference type="EMBL" id="KAL1297213.1"/>
    </source>
</evidence>
<feature type="compositionally biased region" description="Pro residues" evidence="1">
    <location>
        <begin position="114"/>
        <end position="124"/>
    </location>
</feature>
<dbReference type="InterPro" id="IPR000270">
    <property type="entry name" value="PB1_dom"/>
</dbReference>
<feature type="compositionally biased region" description="Polar residues" evidence="1">
    <location>
        <begin position="765"/>
        <end position="778"/>
    </location>
</feature>
<feature type="compositionally biased region" description="Low complexity" evidence="1">
    <location>
        <begin position="653"/>
        <end position="671"/>
    </location>
</feature>
<feature type="region of interest" description="Disordered" evidence="1">
    <location>
        <begin position="1"/>
        <end position="150"/>
    </location>
</feature>
<feature type="domain" description="PB1" evidence="3">
    <location>
        <begin position="1008"/>
        <end position="1106"/>
    </location>
</feature>
<dbReference type="RefSeq" id="XP_069196895.1">
    <property type="nucleotide sequence ID" value="XM_069344469.1"/>
</dbReference>
<dbReference type="PROSITE" id="PS51745">
    <property type="entry name" value="PB1"/>
    <property type="match status" value="1"/>
</dbReference>
<dbReference type="CDD" id="cd00160">
    <property type="entry name" value="RhoGEF"/>
    <property type="match status" value="1"/>
</dbReference>
<dbReference type="Pfam" id="PF06395">
    <property type="entry name" value="CDC24"/>
    <property type="match status" value="1"/>
</dbReference>
<feature type="compositionally biased region" description="Polar residues" evidence="1">
    <location>
        <begin position="46"/>
        <end position="63"/>
    </location>
</feature>
<dbReference type="Gene3D" id="2.30.29.30">
    <property type="entry name" value="Pleckstrin-homology domain (PH domain)/Phosphotyrosine-binding domain (PTB)"/>
    <property type="match status" value="1"/>
</dbReference>
<feature type="region of interest" description="Disordered" evidence="1">
    <location>
        <begin position="976"/>
        <end position="1006"/>
    </location>
</feature>
<dbReference type="InterPro" id="IPR010481">
    <property type="entry name" value="Cdc24/Scd1_N"/>
</dbReference>
<dbReference type="SUPFAM" id="SSF50729">
    <property type="entry name" value="PH domain-like"/>
    <property type="match status" value="1"/>
</dbReference>